<dbReference type="InterPro" id="IPR005176">
    <property type="entry name" value="PONY_dom"/>
</dbReference>
<dbReference type="SUPFAM" id="SSF46934">
    <property type="entry name" value="UBA-like"/>
    <property type="match status" value="1"/>
</dbReference>
<dbReference type="GO" id="GO:0031624">
    <property type="term" value="F:ubiquitin conjugating enzyme binding"/>
    <property type="evidence" value="ECO:0007669"/>
    <property type="project" value="TreeGrafter"/>
</dbReference>
<dbReference type="InterPro" id="IPR009060">
    <property type="entry name" value="UBA-like_sf"/>
</dbReference>
<dbReference type="PANTHER" id="PTHR12281:SF32">
    <property type="entry name" value="DCN1-LIKE PROTEIN"/>
    <property type="match status" value="1"/>
</dbReference>
<dbReference type="Gene3D" id="1.10.8.10">
    <property type="entry name" value="DNA helicase RuvA subunit, C-terminal domain"/>
    <property type="match status" value="1"/>
</dbReference>
<dbReference type="Pfam" id="PF14555">
    <property type="entry name" value="UBA_4"/>
    <property type="match status" value="1"/>
</dbReference>
<dbReference type="PANTHER" id="PTHR12281">
    <property type="entry name" value="RP42 RELATED"/>
    <property type="match status" value="1"/>
</dbReference>
<dbReference type="STRING" id="318479.A0A158Q4Q6"/>
<name>A0A158Q4Q6_DRAME</name>
<accession>A0A158Q4Q6</accession>
<dbReference type="Gene3D" id="1.10.238.10">
    <property type="entry name" value="EF-hand"/>
    <property type="match status" value="1"/>
</dbReference>
<dbReference type="InterPro" id="IPR014764">
    <property type="entry name" value="DCN-prot"/>
</dbReference>
<evidence type="ECO:0000313" key="6">
    <source>
        <dbReference type="Proteomes" id="UP000274756"/>
    </source>
</evidence>
<organism evidence="5 7">
    <name type="scientific">Dracunculus medinensis</name>
    <name type="common">Guinea worm</name>
    <dbReference type="NCBI Taxonomy" id="318479"/>
    <lineage>
        <taxon>Eukaryota</taxon>
        <taxon>Metazoa</taxon>
        <taxon>Ecdysozoa</taxon>
        <taxon>Nematoda</taxon>
        <taxon>Chromadorea</taxon>
        <taxon>Rhabditida</taxon>
        <taxon>Spirurina</taxon>
        <taxon>Dracunculoidea</taxon>
        <taxon>Dracunculidae</taxon>
        <taxon>Dracunculus</taxon>
    </lineage>
</organism>
<dbReference type="FunFam" id="1.10.238.200:FF:000003">
    <property type="entry name" value="DCN1-like protein 3"/>
    <property type="match status" value="1"/>
</dbReference>
<proteinExistence type="predicted"/>
<evidence type="ECO:0000313" key="4">
    <source>
        <dbReference type="EMBL" id="VDN59200.1"/>
    </source>
</evidence>
<dbReference type="PROSITE" id="PS51229">
    <property type="entry name" value="DCUN1"/>
    <property type="match status" value="1"/>
</dbReference>
<evidence type="ECO:0000313" key="5">
    <source>
        <dbReference type="Proteomes" id="UP000038040"/>
    </source>
</evidence>
<gene>
    <name evidence="4" type="ORF">DME_LOCUS9173</name>
</gene>
<feature type="domain" description="DCUN1" evidence="3">
    <location>
        <begin position="60"/>
        <end position="251"/>
    </location>
</feature>
<dbReference type="OrthoDB" id="286637at2759"/>
<comment type="function">
    <text evidence="2">Neddylation of cullins play an essential role in the regulation of SCF-type complexes activity.</text>
</comment>
<dbReference type="Proteomes" id="UP000038040">
    <property type="component" value="Unplaced"/>
</dbReference>
<dbReference type="Proteomes" id="UP000274756">
    <property type="component" value="Unassembled WGS sequence"/>
</dbReference>
<sequence>MYRMRTSQREKIRSFMVWTKSNEKVATDYLNHTGWNLEKACDLYYRYPKMFHSESVASVVDQRNLKAFFTKYANDARDDDSSIIGPHGVLRLLNDLELDPRSRTVLILAWKLNAKTSCEFTWKEFSTGLTDMRVDSLEKLRAAVPEMANELQDPIKFRDLYQFAYNYARTSNSKNISLEMAIAYWELLFDKSQDFLESWFSFLREKGVGAISRDTWNLFLEFIRNIRPDFSNYDVDGAWPVLIDEFVEYSKDKMQSKIQSS</sequence>
<dbReference type="InterPro" id="IPR042460">
    <property type="entry name" value="DCN1-like_PONY"/>
</dbReference>
<keyword evidence="1" id="KW-0833">Ubl conjugation pathway</keyword>
<reference evidence="7" key="1">
    <citation type="submission" date="2016-04" db="UniProtKB">
        <authorList>
            <consortium name="WormBaseParasite"/>
        </authorList>
    </citation>
    <scope>IDENTIFICATION</scope>
</reference>
<dbReference type="GO" id="GO:0045116">
    <property type="term" value="P:protein neddylation"/>
    <property type="evidence" value="ECO:0007669"/>
    <property type="project" value="TreeGrafter"/>
</dbReference>
<dbReference type="GO" id="GO:0097602">
    <property type="term" value="F:cullin family protein binding"/>
    <property type="evidence" value="ECO:0007669"/>
    <property type="project" value="TreeGrafter"/>
</dbReference>
<dbReference type="Gene3D" id="1.10.238.200">
    <property type="entry name" value="Cullin, PONY binding domain"/>
    <property type="match status" value="1"/>
</dbReference>
<reference evidence="4 6" key="2">
    <citation type="submission" date="2018-11" db="EMBL/GenBank/DDBJ databases">
        <authorList>
            <consortium name="Pathogen Informatics"/>
        </authorList>
    </citation>
    <scope>NUCLEOTIDE SEQUENCE [LARGE SCALE GENOMIC DNA]</scope>
</reference>
<evidence type="ECO:0000313" key="7">
    <source>
        <dbReference type="WBParaSite" id="DME_0000537401-mRNA-1"/>
    </source>
</evidence>
<evidence type="ECO:0000256" key="1">
    <source>
        <dbReference type="ARBA" id="ARBA00022786"/>
    </source>
</evidence>
<dbReference type="Pfam" id="PF03556">
    <property type="entry name" value="Cullin_binding"/>
    <property type="match status" value="1"/>
</dbReference>
<dbReference type="WBParaSite" id="DME_0000537401-mRNA-1">
    <property type="protein sequence ID" value="DME_0000537401-mRNA-1"/>
    <property type="gene ID" value="DME_0000537401"/>
</dbReference>
<keyword evidence="6" id="KW-1185">Reference proteome</keyword>
<dbReference type="GO" id="GO:2000436">
    <property type="term" value="P:positive regulation of protein neddylation"/>
    <property type="evidence" value="ECO:0007669"/>
    <property type="project" value="UniProtKB-ARBA"/>
</dbReference>
<dbReference type="GO" id="GO:0032182">
    <property type="term" value="F:ubiquitin-like protein binding"/>
    <property type="evidence" value="ECO:0007669"/>
    <property type="project" value="TreeGrafter"/>
</dbReference>
<dbReference type="EMBL" id="UYYG01001177">
    <property type="protein sequence ID" value="VDN59200.1"/>
    <property type="molecule type" value="Genomic_DNA"/>
</dbReference>
<evidence type="ECO:0000256" key="2">
    <source>
        <dbReference type="RuleBase" id="RU410713"/>
    </source>
</evidence>
<protein>
    <recommendedName>
        <fullName evidence="2">Defective in cullin neddylation protein</fullName>
    </recommendedName>
</protein>
<evidence type="ECO:0000259" key="3">
    <source>
        <dbReference type="PROSITE" id="PS51229"/>
    </source>
</evidence>
<dbReference type="AlphaFoldDB" id="A0A158Q4Q6"/>
<dbReference type="GO" id="GO:0000151">
    <property type="term" value="C:ubiquitin ligase complex"/>
    <property type="evidence" value="ECO:0007669"/>
    <property type="project" value="TreeGrafter"/>
</dbReference>
<dbReference type="GO" id="GO:0005886">
    <property type="term" value="C:plasma membrane"/>
    <property type="evidence" value="ECO:0007669"/>
    <property type="project" value="UniProtKB-ARBA"/>
</dbReference>
<dbReference type="FunFam" id="1.10.238.10:FF:000030">
    <property type="entry name" value="DCN1-like protein"/>
    <property type="match status" value="1"/>
</dbReference>